<dbReference type="EMBL" id="UINC01009605">
    <property type="protein sequence ID" value="SVA43045.1"/>
    <property type="molecule type" value="Genomic_DNA"/>
</dbReference>
<dbReference type="AlphaFoldDB" id="A0A381VRY0"/>
<evidence type="ECO:0000313" key="1">
    <source>
        <dbReference type="EMBL" id="SVA43045.1"/>
    </source>
</evidence>
<name>A0A381VRY0_9ZZZZ</name>
<dbReference type="SUPFAM" id="SSF81296">
    <property type="entry name" value="E set domains"/>
    <property type="match status" value="2"/>
</dbReference>
<dbReference type="InterPro" id="IPR014756">
    <property type="entry name" value="Ig_E-set"/>
</dbReference>
<feature type="non-terminal residue" evidence="1">
    <location>
        <position position="298"/>
    </location>
</feature>
<sequence>MSTSVFAVNVTLNVDMENATVSGDGVHVAGSFQGWDPAATALTDDDGDGVYTVTIDMSSVTDDTVYFKYINGNAWGSDEGVSDPVCGGAGGFGTDRWLAVPSEDTTLDPVCFSECIGCDQSYVEFEVDAAGFEITDGVRLAGGFNGWDATVDWMDDEDGDEIYEIRKAFAEGETIEFKYVLNGDNWENLQVDFCTTEGEFINRTLTITEDNMMMDPSPCFASCYACGEAPVTANVMFQADMSVLLSQGWDATVNTMELRGGMNGWAAGDIFEEDLTNPALYTYTKAITAQPGSVQEWK</sequence>
<organism evidence="1">
    <name type="scientific">marine metagenome</name>
    <dbReference type="NCBI Taxonomy" id="408172"/>
    <lineage>
        <taxon>unclassified sequences</taxon>
        <taxon>metagenomes</taxon>
        <taxon>ecological metagenomes</taxon>
    </lineage>
</organism>
<dbReference type="InterPro" id="IPR013783">
    <property type="entry name" value="Ig-like_fold"/>
</dbReference>
<proteinExistence type="predicted"/>
<dbReference type="Gene3D" id="2.60.40.10">
    <property type="entry name" value="Immunoglobulins"/>
    <property type="match status" value="2"/>
</dbReference>
<accession>A0A381VRY0</accession>
<gene>
    <name evidence="1" type="ORF">METZ01_LOCUS95899</name>
</gene>
<evidence type="ECO:0008006" key="2">
    <source>
        <dbReference type="Google" id="ProtNLM"/>
    </source>
</evidence>
<reference evidence="1" key="1">
    <citation type="submission" date="2018-05" db="EMBL/GenBank/DDBJ databases">
        <authorList>
            <person name="Lanie J.A."/>
            <person name="Ng W.-L."/>
            <person name="Kazmierczak K.M."/>
            <person name="Andrzejewski T.M."/>
            <person name="Davidsen T.M."/>
            <person name="Wayne K.J."/>
            <person name="Tettelin H."/>
            <person name="Glass J.I."/>
            <person name="Rusch D."/>
            <person name="Podicherti R."/>
            <person name="Tsui H.-C.T."/>
            <person name="Winkler M.E."/>
        </authorList>
    </citation>
    <scope>NUCLEOTIDE SEQUENCE</scope>
</reference>
<protein>
    <recommendedName>
        <fullName evidence="2">CBM20 domain-containing protein</fullName>
    </recommendedName>
</protein>